<dbReference type="Proteomes" id="UP000000760">
    <property type="component" value="Chromosome"/>
</dbReference>
<dbReference type="KEGG" id="cff:CFF8240_0746"/>
<dbReference type="AlphaFoldDB" id="A0RNY8"/>
<dbReference type="HOGENOM" id="CLU_3267131_0_0_7"/>
<reference evidence="2" key="1">
    <citation type="submission" date="2006-11" db="EMBL/GenBank/DDBJ databases">
        <title>Sequence of Campylobacter fetus subsp. fetus 82-40.</title>
        <authorList>
            <person name="Fouts D.E."/>
            <person name="Nelson K.E."/>
        </authorList>
    </citation>
    <scope>NUCLEOTIDE SEQUENCE [LARGE SCALE GENOMIC DNA]</scope>
    <source>
        <strain evidence="2">82-40</strain>
    </source>
</reference>
<dbReference type="EMBL" id="CP000487">
    <property type="protein sequence ID" value="ABK83042.1"/>
    <property type="molecule type" value="Genomic_DNA"/>
</dbReference>
<name>A0RNY8_CAMFF</name>
<gene>
    <name evidence="1" type="ordered locus">CFF8240_0746</name>
</gene>
<sequence>MNLPNLNNIDTITNAYKMLAGINLFVFANLQKNYRYNNFSK</sequence>
<protein>
    <submittedName>
        <fullName evidence="1">Uncharacterized protein</fullName>
    </submittedName>
</protein>
<proteinExistence type="predicted"/>
<organism evidence="1 2">
    <name type="scientific">Campylobacter fetus subsp. fetus (strain 82-40)</name>
    <dbReference type="NCBI Taxonomy" id="360106"/>
    <lineage>
        <taxon>Bacteria</taxon>
        <taxon>Pseudomonadati</taxon>
        <taxon>Campylobacterota</taxon>
        <taxon>Epsilonproteobacteria</taxon>
        <taxon>Campylobacterales</taxon>
        <taxon>Campylobacteraceae</taxon>
        <taxon>Campylobacter</taxon>
    </lineage>
</organism>
<evidence type="ECO:0000313" key="1">
    <source>
        <dbReference type="EMBL" id="ABK83042.1"/>
    </source>
</evidence>
<accession>A0RNY8</accession>
<evidence type="ECO:0000313" key="2">
    <source>
        <dbReference type="Proteomes" id="UP000000760"/>
    </source>
</evidence>